<sequence>MSDPLFRLVCAPTTLTRSPEGWAVEMLRDGVVAVTADDGGLPAIDDAARTLGTTAISVVRGEASPAEQERTVIAHAGTLALVWMAPTFSTETQEWARKRGPMTLLVEVDGELPADDRRRVERFVAILSGQAA</sequence>
<evidence type="ECO:0000313" key="1">
    <source>
        <dbReference type="EMBL" id="CAB4920014.1"/>
    </source>
</evidence>
<organism evidence="1">
    <name type="scientific">freshwater metagenome</name>
    <dbReference type="NCBI Taxonomy" id="449393"/>
    <lineage>
        <taxon>unclassified sequences</taxon>
        <taxon>metagenomes</taxon>
        <taxon>ecological metagenomes</taxon>
    </lineage>
</organism>
<dbReference type="AlphaFoldDB" id="A0A6J7HJG6"/>
<accession>A0A6J7HJG6</accession>
<dbReference type="EMBL" id="CAFBMK010000101">
    <property type="protein sequence ID" value="CAB4920014.1"/>
    <property type="molecule type" value="Genomic_DNA"/>
</dbReference>
<name>A0A6J7HJG6_9ZZZZ</name>
<reference evidence="1" key="1">
    <citation type="submission" date="2020-05" db="EMBL/GenBank/DDBJ databases">
        <authorList>
            <person name="Chiriac C."/>
            <person name="Salcher M."/>
            <person name="Ghai R."/>
            <person name="Kavagutti S V."/>
        </authorList>
    </citation>
    <scope>NUCLEOTIDE SEQUENCE</scope>
</reference>
<proteinExistence type="predicted"/>
<gene>
    <name evidence="1" type="ORF">UFOPK3564_01779</name>
</gene>
<protein>
    <submittedName>
        <fullName evidence="1">Unannotated protein</fullName>
    </submittedName>
</protein>